<dbReference type="HOGENOM" id="CLU_1683801_0_0_11"/>
<gene>
    <name evidence="6" type="ORF">HMPREF0762_02057</name>
</gene>
<dbReference type="InterPro" id="IPR036388">
    <property type="entry name" value="WH-like_DNA-bd_sf"/>
</dbReference>
<dbReference type="AlphaFoldDB" id="D0WJN0"/>
<evidence type="ECO:0000256" key="2">
    <source>
        <dbReference type="ARBA" id="ARBA00023125"/>
    </source>
</evidence>
<dbReference type="eggNOG" id="COG1846">
    <property type="taxonomic scope" value="Bacteria"/>
</dbReference>
<keyword evidence="3" id="KW-0804">Transcription</keyword>
<keyword evidence="1" id="KW-0805">Transcription regulation</keyword>
<dbReference type="GO" id="GO:0003700">
    <property type="term" value="F:DNA-binding transcription factor activity"/>
    <property type="evidence" value="ECO:0007669"/>
    <property type="project" value="InterPro"/>
</dbReference>
<dbReference type="PANTHER" id="PTHR42756:SF1">
    <property type="entry name" value="TRANSCRIPTIONAL REPRESSOR OF EMRAB OPERON"/>
    <property type="match status" value="1"/>
</dbReference>
<dbReference type="SMART" id="SM00347">
    <property type="entry name" value="HTH_MARR"/>
    <property type="match status" value="1"/>
</dbReference>
<dbReference type="Proteomes" id="UP000006001">
    <property type="component" value="Unassembled WGS sequence"/>
</dbReference>
<dbReference type="PRINTS" id="PR00598">
    <property type="entry name" value="HTHMARR"/>
</dbReference>
<name>D0WJN0_SLAES</name>
<keyword evidence="2" id="KW-0238">DNA-binding</keyword>
<feature type="compositionally biased region" description="Basic residues" evidence="4">
    <location>
        <begin position="157"/>
        <end position="173"/>
    </location>
</feature>
<reference evidence="6" key="1">
    <citation type="submission" date="2009-10" db="EMBL/GenBank/DDBJ databases">
        <authorList>
            <person name="Weinstock G."/>
            <person name="Sodergren E."/>
            <person name="Clifton S."/>
            <person name="Fulton L."/>
            <person name="Fulton B."/>
            <person name="Courtney L."/>
            <person name="Fronick C."/>
            <person name="Harrison M."/>
            <person name="Strong C."/>
            <person name="Farmer C."/>
            <person name="Delahaunty K."/>
            <person name="Markovic C."/>
            <person name="Hall O."/>
            <person name="Minx P."/>
            <person name="Tomlinson C."/>
            <person name="Mitreva M."/>
            <person name="Nelson J."/>
            <person name="Hou S."/>
            <person name="Wollam A."/>
            <person name="Pepin K.H."/>
            <person name="Johnson M."/>
            <person name="Bhonagiri V."/>
            <person name="Nash W.E."/>
            <person name="Warren W."/>
            <person name="Chinwalla A."/>
            <person name="Mardis E.R."/>
            <person name="Wilson R.K."/>
        </authorList>
    </citation>
    <scope>NUCLEOTIDE SEQUENCE [LARGE SCALE GENOMIC DNA]</scope>
    <source>
        <strain evidence="6">ATCC 700122</strain>
    </source>
</reference>
<evidence type="ECO:0000313" key="6">
    <source>
        <dbReference type="EMBL" id="EEZ60578.1"/>
    </source>
</evidence>
<feature type="region of interest" description="Disordered" evidence="4">
    <location>
        <begin position="156"/>
        <end position="187"/>
    </location>
</feature>
<dbReference type="GO" id="GO:0003677">
    <property type="term" value="F:DNA binding"/>
    <property type="evidence" value="ECO:0007669"/>
    <property type="project" value="UniProtKB-KW"/>
</dbReference>
<dbReference type="InterPro" id="IPR000835">
    <property type="entry name" value="HTH_MarR-typ"/>
</dbReference>
<evidence type="ECO:0000256" key="3">
    <source>
        <dbReference type="ARBA" id="ARBA00023163"/>
    </source>
</evidence>
<proteinExistence type="predicted"/>
<dbReference type="InterPro" id="IPR036390">
    <property type="entry name" value="WH_DNA-bd_sf"/>
</dbReference>
<dbReference type="PROSITE" id="PS50995">
    <property type="entry name" value="HTH_MARR_2"/>
    <property type="match status" value="1"/>
</dbReference>
<dbReference type="EMBL" id="ACUX02000019">
    <property type="protein sequence ID" value="EEZ60578.1"/>
    <property type="molecule type" value="Genomic_DNA"/>
</dbReference>
<keyword evidence="7" id="KW-1185">Reference proteome</keyword>
<dbReference type="PANTHER" id="PTHR42756">
    <property type="entry name" value="TRANSCRIPTIONAL REGULATOR, MARR"/>
    <property type="match status" value="1"/>
</dbReference>
<evidence type="ECO:0000256" key="4">
    <source>
        <dbReference type="SAM" id="MobiDB-lite"/>
    </source>
</evidence>
<evidence type="ECO:0000256" key="1">
    <source>
        <dbReference type="ARBA" id="ARBA00023015"/>
    </source>
</evidence>
<protein>
    <recommendedName>
        <fullName evidence="5">HTH marR-type domain-containing protein</fullName>
    </recommendedName>
</protein>
<evidence type="ECO:0000259" key="5">
    <source>
        <dbReference type="PROSITE" id="PS50995"/>
    </source>
</evidence>
<comment type="caution">
    <text evidence="6">The sequence shown here is derived from an EMBL/GenBank/DDBJ whole genome shotgun (WGS) entry which is preliminary data.</text>
</comment>
<organism evidence="6 7">
    <name type="scientific">Slackia exigua (strain ATCC 700122 / DSM 15923 / CIP 105133 / JCM 11022 / KCTC 5966 / S-7)</name>
    <dbReference type="NCBI Taxonomy" id="649764"/>
    <lineage>
        <taxon>Bacteria</taxon>
        <taxon>Bacillati</taxon>
        <taxon>Actinomycetota</taxon>
        <taxon>Coriobacteriia</taxon>
        <taxon>Eggerthellales</taxon>
        <taxon>Eggerthellaceae</taxon>
        <taxon>Slackia</taxon>
    </lineage>
</organism>
<accession>D0WJN0</accession>
<dbReference type="Pfam" id="PF13412">
    <property type="entry name" value="HTH_24"/>
    <property type="match status" value="1"/>
</dbReference>
<dbReference type="STRING" id="649764.HMPREF0762_02057"/>
<evidence type="ECO:0000313" key="7">
    <source>
        <dbReference type="Proteomes" id="UP000006001"/>
    </source>
</evidence>
<feature type="domain" description="HTH marR-type" evidence="5">
    <location>
        <begin position="13"/>
        <end position="146"/>
    </location>
</feature>
<dbReference type="Gene3D" id="1.10.10.10">
    <property type="entry name" value="Winged helix-like DNA-binding domain superfamily/Winged helix DNA-binding domain"/>
    <property type="match status" value="1"/>
</dbReference>
<dbReference type="SUPFAM" id="SSF46785">
    <property type="entry name" value="Winged helix' DNA-binding domain"/>
    <property type="match status" value="1"/>
</dbReference>
<sequence length="187" mass="20704">MGSFEILRGRIAMNDALKSLRQMNKANKLVRFAFKKFGPKSYKRGQGALLQALLDHDGATQRELVDELGVSRGVLKDCVKKAVRRGYVVIGDAAAAKTYTVTLTDEGREVAAKRRKAHEKTAAEVLSVLTPEEQAQLDALTEKLIVAMKDKGVSCKGKGRKVHRKGRFKKHGHAHGECTHVHHHHHA</sequence>